<keyword evidence="6" id="KW-1185">Reference proteome</keyword>
<sequence length="308" mass="33656">MSTTKVFVCGATGTQGGAIARHLRDKNIKVNALARDPTSAPAKALEALGVKLWHGDYDSKEVIAAAMAGCTAVFINLMPNLQDLSTEIVWAKNLLEASKAAGANHVVYSSGFGANQTEKMEFLDQQGFVAMVLRSKHAIELEVQAAGYEHWTILRPGNFMANYLPPLVRMYAGLIETGVWTTAMKAETVLPLVDTETIGRFGAAAILEPERFGNKDVIFADQLMGGDEIMAELSAATGRELKAVYLTDGEIEEQKGSNIFVGGQLAMRDMSQFVNLDEVKEWGIPLSTFKAFLEREKERVNETYNKTV</sequence>
<keyword evidence="2" id="KW-0521">NADP</keyword>
<dbReference type="PANTHER" id="PTHR42748:SF30">
    <property type="entry name" value="NMRA-LIKE DOMAIN-CONTAINING PROTEIN"/>
    <property type="match status" value="1"/>
</dbReference>
<dbReference type="Gene3D" id="3.40.50.720">
    <property type="entry name" value="NAD(P)-binding Rossmann-like Domain"/>
    <property type="match status" value="1"/>
</dbReference>
<dbReference type="EMBL" id="JAZAVJ010000087">
    <property type="protein sequence ID" value="KAK7415203.1"/>
    <property type="molecule type" value="Genomic_DNA"/>
</dbReference>
<comment type="similarity">
    <text evidence="1">Belongs to the NmrA-type oxidoreductase family.</text>
</comment>
<gene>
    <name evidence="5" type="ORF">QQX98_006050</name>
</gene>
<dbReference type="Proteomes" id="UP001498476">
    <property type="component" value="Unassembled WGS sequence"/>
</dbReference>
<dbReference type="PANTHER" id="PTHR42748">
    <property type="entry name" value="NITROGEN METABOLITE REPRESSION PROTEIN NMRA FAMILY MEMBER"/>
    <property type="match status" value="1"/>
</dbReference>
<evidence type="ECO:0000313" key="6">
    <source>
        <dbReference type="Proteomes" id="UP001498476"/>
    </source>
</evidence>
<dbReference type="InterPro" id="IPR036291">
    <property type="entry name" value="NAD(P)-bd_dom_sf"/>
</dbReference>
<keyword evidence="3" id="KW-0560">Oxidoreductase</keyword>
<name>A0ABR1H2N5_9HYPO</name>
<organism evidence="5 6">
    <name type="scientific">Neonectria punicea</name>
    <dbReference type="NCBI Taxonomy" id="979145"/>
    <lineage>
        <taxon>Eukaryota</taxon>
        <taxon>Fungi</taxon>
        <taxon>Dikarya</taxon>
        <taxon>Ascomycota</taxon>
        <taxon>Pezizomycotina</taxon>
        <taxon>Sordariomycetes</taxon>
        <taxon>Hypocreomycetidae</taxon>
        <taxon>Hypocreales</taxon>
        <taxon>Nectriaceae</taxon>
        <taxon>Neonectria</taxon>
    </lineage>
</organism>
<evidence type="ECO:0000256" key="1">
    <source>
        <dbReference type="ARBA" id="ARBA00006328"/>
    </source>
</evidence>
<accession>A0ABR1H2N5</accession>
<comment type="caution">
    <text evidence="5">The sequence shown here is derived from an EMBL/GenBank/DDBJ whole genome shotgun (WGS) entry which is preliminary data.</text>
</comment>
<dbReference type="Pfam" id="PF05368">
    <property type="entry name" value="NmrA"/>
    <property type="match status" value="1"/>
</dbReference>
<proteinExistence type="inferred from homology"/>
<protein>
    <recommendedName>
        <fullName evidence="4">NmrA-like domain-containing protein</fullName>
    </recommendedName>
</protein>
<dbReference type="SUPFAM" id="SSF51735">
    <property type="entry name" value="NAD(P)-binding Rossmann-fold domains"/>
    <property type="match status" value="1"/>
</dbReference>
<evidence type="ECO:0000259" key="4">
    <source>
        <dbReference type="Pfam" id="PF05368"/>
    </source>
</evidence>
<evidence type="ECO:0000313" key="5">
    <source>
        <dbReference type="EMBL" id="KAK7415203.1"/>
    </source>
</evidence>
<feature type="domain" description="NmrA-like" evidence="4">
    <location>
        <begin position="3"/>
        <end position="276"/>
    </location>
</feature>
<evidence type="ECO:0000256" key="3">
    <source>
        <dbReference type="ARBA" id="ARBA00023002"/>
    </source>
</evidence>
<dbReference type="InterPro" id="IPR051164">
    <property type="entry name" value="NmrA-like_oxidored"/>
</dbReference>
<reference evidence="5 6" key="1">
    <citation type="journal article" date="2025" name="Microbiol. Resour. Announc.">
        <title>Draft genome sequences for Neonectria magnoliae and Neonectria punicea, canker pathogens of Liriodendron tulipifera and Acer saccharum in West Virginia.</title>
        <authorList>
            <person name="Petronek H.M."/>
            <person name="Kasson M.T."/>
            <person name="Metheny A.M."/>
            <person name="Stauder C.M."/>
            <person name="Lovett B."/>
            <person name="Lynch S.C."/>
            <person name="Garnas J.R."/>
            <person name="Kasson L.R."/>
            <person name="Stajich J.E."/>
        </authorList>
    </citation>
    <scope>NUCLEOTIDE SEQUENCE [LARGE SCALE GENOMIC DNA]</scope>
    <source>
        <strain evidence="5 6">NRRL 64653</strain>
    </source>
</reference>
<evidence type="ECO:0000256" key="2">
    <source>
        <dbReference type="ARBA" id="ARBA00022857"/>
    </source>
</evidence>
<dbReference type="InterPro" id="IPR008030">
    <property type="entry name" value="NmrA-like"/>
</dbReference>